<dbReference type="PROSITE" id="PS00409">
    <property type="entry name" value="PROKAR_NTER_METHYL"/>
    <property type="match status" value="1"/>
</dbReference>
<dbReference type="PANTHER" id="PTHR38779:SF2">
    <property type="entry name" value="TYPE II SECRETION SYSTEM PROTEIN I-RELATED"/>
    <property type="match status" value="1"/>
</dbReference>
<evidence type="ECO:0000256" key="7">
    <source>
        <dbReference type="ARBA" id="ARBA00022692"/>
    </source>
</evidence>
<name>A0ABX6F564_YERIN</name>
<dbReference type="InterPro" id="IPR010052">
    <property type="entry name" value="T2SS_protein-GspI"/>
</dbReference>
<evidence type="ECO:0000313" key="13">
    <source>
        <dbReference type="Proteomes" id="UP000424966"/>
    </source>
</evidence>
<keyword evidence="5 10" id="KW-0488">Methylation</keyword>
<sequence>MRHYTGFTLLEVMVSLAIFAIAGVSIMKNISSQLIWTRSLQDKMASAWVAENVLAELKITGAMQTENWLKGSDFMFDQFWYWQVKEIYHQSKGIREVIVEIRSQENNEHPDYVLERYRTINE</sequence>
<gene>
    <name evidence="12" type="primary">gspI</name>
    <name evidence="12" type="ORF">FOC37_07140</name>
</gene>
<evidence type="ECO:0000256" key="5">
    <source>
        <dbReference type="ARBA" id="ARBA00022481"/>
    </source>
</evidence>
<keyword evidence="6 10" id="KW-0997">Cell inner membrane</keyword>
<comment type="PTM">
    <text evidence="10">Cleaved by prepilin peptidase.</text>
</comment>
<dbReference type="RefSeq" id="WP_086018948.1">
    <property type="nucleotide sequence ID" value="NZ_CABHXW010000006.1"/>
</dbReference>
<accession>A0ABX6F564</accession>
<feature type="domain" description="Type II secretion system protein GspI C-terminal" evidence="11">
    <location>
        <begin position="40"/>
        <end position="117"/>
    </location>
</feature>
<evidence type="ECO:0000256" key="6">
    <source>
        <dbReference type="ARBA" id="ARBA00022519"/>
    </source>
</evidence>
<evidence type="ECO:0000256" key="9">
    <source>
        <dbReference type="ARBA" id="ARBA00023136"/>
    </source>
</evidence>
<evidence type="ECO:0000313" key="12">
    <source>
        <dbReference type="EMBL" id="QGR70169.1"/>
    </source>
</evidence>
<dbReference type="NCBIfam" id="TIGR02532">
    <property type="entry name" value="IV_pilin_GFxxxE"/>
    <property type="match status" value="1"/>
</dbReference>
<keyword evidence="9 10" id="KW-0472">Membrane</keyword>
<dbReference type="Gene3D" id="3.30.1300.30">
    <property type="entry name" value="GSPII I/J protein-like"/>
    <property type="match status" value="1"/>
</dbReference>
<comment type="subcellular location">
    <subcellularLocation>
        <location evidence="2 10">Cell inner membrane</location>
        <topology evidence="2 10">Single-pass membrane protein</topology>
    </subcellularLocation>
</comment>
<dbReference type="Proteomes" id="UP000424966">
    <property type="component" value="Chromosome"/>
</dbReference>
<dbReference type="InterPro" id="IPR045584">
    <property type="entry name" value="Pilin-like"/>
</dbReference>
<keyword evidence="8 10" id="KW-1133">Transmembrane helix</keyword>
<comment type="subunit">
    <text evidence="10">Type II secretion is composed of four main components: the outer membrane complex, the inner membrane complex, the cytoplasmic secretion ATPase and the periplasm-spanning pseudopilus.</text>
</comment>
<protein>
    <recommendedName>
        <fullName evidence="10">Type II secretion system protein I</fullName>
        <shortName evidence="10">T2SS minor pseudopilin I</shortName>
    </recommendedName>
</protein>
<dbReference type="InterPro" id="IPR003413">
    <property type="entry name" value="T2SS_GspI_C"/>
</dbReference>
<dbReference type="EMBL" id="CP046294">
    <property type="protein sequence ID" value="QGR70169.1"/>
    <property type="molecule type" value="Genomic_DNA"/>
</dbReference>
<dbReference type="Pfam" id="PF07963">
    <property type="entry name" value="N_methyl"/>
    <property type="match status" value="1"/>
</dbReference>
<dbReference type="PANTHER" id="PTHR38779">
    <property type="entry name" value="TYPE II SECRETION SYSTEM PROTEIN I-RELATED"/>
    <property type="match status" value="1"/>
</dbReference>
<comment type="function">
    <text evidence="1">Component of the type II secretion system required for the energy-dependent secretion of extracellular factors such as proteases and toxins from the periplasm. Part of the pseudopilus tip complex that is critical for the recognition and binding of secretion substrates.</text>
</comment>
<dbReference type="NCBIfam" id="TIGR01707">
    <property type="entry name" value="gspI"/>
    <property type="match status" value="1"/>
</dbReference>
<keyword evidence="7 10" id="KW-0812">Transmembrane</keyword>
<comment type="similarity">
    <text evidence="3 10">Belongs to the GSP I family.</text>
</comment>
<keyword evidence="13" id="KW-1185">Reference proteome</keyword>
<keyword evidence="4" id="KW-1003">Cell membrane</keyword>
<evidence type="ECO:0000256" key="10">
    <source>
        <dbReference type="RuleBase" id="RU368030"/>
    </source>
</evidence>
<dbReference type="InterPro" id="IPR012902">
    <property type="entry name" value="N_methyl_site"/>
</dbReference>
<dbReference type="Pfam" id="PF02501">
    <property type="entry name" value="T2SSI"/>
    <property type="match status" value="1"/>
</dbReference>
<proteinExistence type="inferred from homology"/>
<reference evidence="12 13" key="1">
    <citation type="submission" date="2019-11" db="EMBL/GenBank/DDBJ databases">
        <title>FDA dAtabase for Regulatory Grade micrObial Sequences (FDA-ARGOS): Supporting development and validation of Infectious Disease Dx tests.</title>
        <authorList>
            <person name="Patel R."/>
            <person name="Rucinski S."/>
            <person name="Tallon L."/>
            <person name="Sadzewicz L."/>
            <person name="Vavikolanu K."/>
            <person name="Mehta A."/>
            <person name="Aluvathingal J."/>
            <person name="Nadendla S."/>
            <person name="Nandy P."/>
            <person name="Geyer C."/>
            <person name="Yan Y."/>
            <person name="Sichtig H."/>
        </authorList>
    </citation>
    <scope>NUCLEOTIDE SEQUENCE [LARGE SCALE GENOMIC DNA]</scope>
    <source>
        <strain evidence="12 13">FDAARGOS_729</strain>
    </source>
</reference>
<evidence type="ECO:0000259" key="11">
    <source>
        <dbReference type="Pfam" id="PF02501"/>
    </source>
</evidence>
<evidence type="ECO:0000256" key="3">
    <source>
        <dbReference type="ARBA" id="ARBA00008358"/>
    </source>
</evidence>
<organism evidence="12 13">
    <name type="scientific">Yersinia intermedia</name>
    <dbReference type="NCBI Taxonomy" id="631"/>
    <lineage>
        <taxon>Bacteria</taxon>
        <taxon>Pseudomonadati</taxon>
        <taxon>Pseudomonadota</taxon>
        <taxon>Gammaproteobacteria</taxon>
        <taxon>Enterobacterales</taxon>
        <taxon>Yersiniaceae</taxon>
        <taxon>Yersinia</taxon>
    </lineage>
</organism>
<evidence type="ECO:0000256" key="2">
    <source>
        <dbReference type="ARBA" id="ARBA00004377"/>
    </source>
</evidence>
<feature type="transmembrane region" description="Helical" evidence="10">
    <location>
        <begin position="6"/>
        <end position="27"/>
    </location>
</feature>
<dbReference type="SUPFAM" id="SSF54523">
    <property type="entry name" value="Pili subunits"/>
    <property type="match status" value="1"/>
</dbReference>
<evidence type="ECO:0000256" key="1">
    <source>
        <dbReference type="ARBA" id="ARBA00003161"/>
    </source>
</evidence>
<evidence type="ECO:0000256" key="8">
    <source>
        <dbReference type="ARBA" id="ARBA00022989"/>
    </source>
</evidence>
<evidence type="ECO:0000256" key="4">
    <source>
        <dbReference type="ARBA" id="ARBA00022475"/>
    </source>
</evidence>